<dbReference type="PANTHER" id="PTHR28259:SF1">
    <property type="entry name" value="FLUORIDE EXPORT PROTEIN 1-RELATED"/>
    <property type="match status" value="1"/>
</dbReference>
<sequence>MSARRPPPGEGPADGLFVPARRPGAAGAGRWRVLGAVAAGGALGATARYAITLAWPAGEGGFPWAVLAVNALGCALIGVLMVLVAEREAVTHPLASPFLGVGVLGGFTTFSTYAAGVSELLARQEAVTAMAYAAVTAVAALGAVGGAAAGTRALVDGHRRARGREGAPGA</sequence>
<keyword evidence="10" id="KW-0406">Ion transport</keyword>
<dbReference type="Proteomes" id="UP000326178">
    <property type="component" value="Chromosome"/>
</dbReference>
<keyword evidence="6 10" id="KW-0407">Ion channel</keyword>
<evidence type="ECO:0000256" key="4">
    <source>
        <dbReference type="ARBA" id="ARBA00022989"/>
    </source>
</evidence>
<evidence type="ECO:0000256" key="10">
    <source>
        <dbReference type="HAMAP-Rule" id="MF_00454"/>
    </source>
</evidence>
<keyword evidence="10" id="KW-0915">Sodium</keyword>
<dbReference type="KEGG" id="snk:CP967_16090"/>
<feature type="transmembrane region" description="Helical" evidence="10">
    <location>
        <begin position="63"/>
        <end position="85"/>
    </location>
</feature>
<comment type="activity regulation">
    <text evidence="10">Na(+) is not transported, but it plays an essential structural role and its presence is essential for fluoride channel function.</text>
</comment>
<dbReference type="GO" id="GO:0062054">
    <property type="term" value="F:fluoride channel activity"/>
    <property type="evidence" value="ECO:0007669"/>
    <property type="project" value="UniProtKB-UniRule"/>
</dbReference>
<evidence type="ECO:0000313" key="11">
    <source>
        <dbReference type="EMBL" id="QEU73318.1"/>
    </source>
</evidence>
<comment type="subcellular location">
    <subcellularLocation>
        <location evidence="1 10">Cell membrane</location>
        <topology evidence="1 10">Multi-pass membrane protein</topology>
    </subcellularLocation>
</comment>
<keyword evidence="3 10" id="KW-0812">Transmembrane</keyword>
<gene>
    <name evidence="10" type="primary">fluC</name>
    <name evidence="10" type="synonym">crcB</name>
    <name evidence="11" type="ORF">CP967_16090</name>
</gene>
<comment type="catalytic activity">
    <reaction evidence="8">
        <text>fluoride(in) = fluoride(out)</text>
        <dbReference type="Rhea" id="RHEA:76159"/>
        <dbReference type="ChEBI" id="CHEBI:17051"/>
    </reaction>
    <physiologicalReaction direction="left-to-right" evidence="8">
        <dbReference type="Rhea" id="RHEA:76160"/>
    </physiologicalReaction>
</comment>
<feature type="binding site" evidence="10">
    <location>
        <position position="105"/>
    </location>
    <ligand>
        <name>Na(+)</name>
        <dbReference type="ChEBI" id="CHEBI:29101"/>
        <note>structural</note>
    </ligand>
</feature>
<dbReference type="OrthoDB" id="4408652at2"/>
<dbReference type="InterPro" id="IPR003691">
    <property type="entry name" value="FluC"/>
</dbReference>
<evidence type="ECO:0000256" key="6">
    <source>
        <dbReference type="ARBA" id="ARBA00023303"/>
    </source>
</evidence>
<evidence type="ECO:0000256" key="2">
    <source>
        <dbReference type="ARBA" id="ARBA00022475"/>
    </source>
</evidence>
<keyword evidence="12" id="KW-1185">Reference proteome</keyword>
<dbReference type="RefSeq" id="WP_150488630.1">
    <property type="nucleotide sequence ID" value="NZ_BMUV01000019.1"/>
</dbReference>
<accession>A0A5J6FAE3</accession>
<reference evidence="11 12" key="1">
    <citation type="submission" date="2017-09" db="EMBL/GenBank/DDBJ databases">
        <authorList>
            <person name="Lee N."/>
            <person name="Cho B.-K."/>
        </authorList>
    </citation>
    <scope>NUCLEOTIDE SEQUENCE [LARGE SCALE GENOMIC DNA]</scope>
    <source>
        <strain evidence="11 12">ATCC 12769</strain>
    </source>
</reference>
<evidence type="ECO:0000256" key="1">
    <source>
        <dbReference type="ARBA" id="ARBA00004651"/>
    </source>
</evidence>
<dbReference type="HAMAP" id="MF_00454">
    <property type="entry name" value="FluC"/>
    <property type="match status" value="1"/>
</dbReference>
<dbReference type="PANTHER" id="PTHR28259">
    <property type="entry name" value="FLUORIDE EXPORT PROTEIN 1-RELATED"/>
    <property type="match status" value="1"/>
</dbReference>
<keyword evidence="10" id="KW-0479">Metal-binding</keyword>
<evidence type="ECO:0000256" key="3">
    <source>
        <dbReference type="ARBA" id="ARBA00022692"/>
    </source>
</evidence>
<protein>
    <recommendedName>
        <fullName evidence="10">Fluoride-specific ion channel FluC</fullName>
    </recommendedName>
</protein>
<dbReference type="EMBL" id="CP023702">
    <property type="protein sequence ID" value="QEU73318.1"/>
    <property type="molecule type" value="Genomic_DNA"/>
</dbReference>
<feature type="transmembrane region" description="Helical" evidence="10">
    <location>
        <begin position="97"/>
        <end position="117"/>
    </location>
</feature>
<name>A0A5J6FAE3_9ACTN</name>
<comment type="similarity">
    <text evidence="7 10">Belongs to the fluoride channel Fluc/FEX (TC 1.A.43) family.</text>
</comment>
<feature type="binding site" evidence="10">
    <location>
        <position position="108"/>
    </location>
    <ligand>
        <name>Na(+)</name>
        <dbReference type="ChEBI" id="CHEBI:29101"/>
        <note>structural</note>
    </ligand>
</feature>
<proteinExistence type="inferred from homology"/>
<evidence type="ECO:0000256" key="8">
    <source>
        <dbReference type="ARBA" id="ARBA00035585"/>
    </source>
</evidence>
<keyword evidence="10" id="KW-0813">Transport</keyword>
<dbReference type="Pfam" id="PF02537">
    <property type="entry name" value="CRCB"/>
    <property type="match status" value="1"/>
</dbReference>
<keyword evidence="5 10" id="KW-0472">Membrane</keyword>
<dbReference type="GO" id="GO:0140114">
    <property type="term" value="P:cellular detoxification of fluoride"/>
    <property type="evidence" value="ECO:0007669"/>
    <property type="project" value="UniProtKB-UniRule"/>
</dbReference>
<evidence type="ECO:0000313" key="12">
    <source>
        <dbReference type="Proteomes" id="UP000326178"/>
    </source>
</evidence>
<evidence type="ECO:0000256" key="5">
    <source>
        <dbReference type="ARBA" id="ARBA00023136"/>
    </source>
</evidence>
<keyword evidence="2 10" id="KW-1003">Cell membrane</keyword>
<keyword evidence="4 10" id="KW-1133">Transmembrane helix</keyword>
<feature type="transmembrane region" description="Helical" evidence="10">
    <location>
        <begin position="129"/>
        <end position="155"/>
    </location>
</feature>
<organism evidence="11 12">
    <name type="scientific">Streptomyces nitrosporeus</name>
    <dbReference type="NCBI Taxonomy" id="28894"/>
    <lineage>
        <taxon>Bacteria</taxon>
        <taxon>Bacillati</taxon>
        <taxon>Actinomycetota</taxon>
        <taxon>Actinomycetes</taxon>
        <taxon>Kitasatosporales</taxon>
        <taxon>Streptomycetaceae</taxon>
        <taxon>Streptomyces</taxon>
    </lineage>
</organism>
<feature type="transmembrane region" description="Helical" evidence="10">
    <location>
        <begin position="31"/>
        <end position="51"/>
    </location>
</feature>
<comment type="function">
    <text evidence="9 10">Fluoride-specific ion channel. Important for reducing fluoride concentration in the cell, thus reducing its toxicity.</text>
</comment>
<dbReference type="AlphaFoldDB" id="A0A5J6FAE3"/>
<evidence type="ECO:0000256" key="9">
    <source>
        <dbReference type="ARBA" id="ARBA00049940"/>
    </source>
</evidence>
<dbReference type="GO" id="GO:0005886">
    <property type="term" value="C:plasma membrane"/>
    <property type="evidence" value="ECO:0007669"/>
    <property type="project" value="UniProtKB-SubCell"/>
</dbReference>
<evidence type="ECO:0000256" key="7">
    <source>
        <dbReference type="ARBA" id="ARBA00035120"/>
    </source>
</evidence>
<dbReference type="GO" id="GO:0046872">
    <property type="term" value="F:metal ion binding"/>
    <property type="evidence" value="ECO:0007669"/>
    <property type="project" value="UniProtKB-KW"/>
</dbReference>